<accession>A0A6G1HT78</accession>
<feature type="compositionally biased region" description="Basic and acidic residues" evidence="1">
    <location>
        <begin position="64"/>
        <end position="80"/>
    </location>
</feature>
<keyword evidence="3" id="KW-1185">Reference proteome</keyword>
<reference evidence="2" key="1">
    <citation type="journal article" date="2020" name="Stud. Mycol.">
        <title>101 Dothideomycetes genomes: a test case for predicting lifestyles and emergence of pathogens.</title>
        <authorList>
            <person name="Haridas S."/>
            <person name="Albert R."/>
            <person name="Binder M."/>
            <person name="Bloem J."/>
            <person name="Labutti K."/>
            <person name="Salamov A."/>
            <person name="Andreopoulos B."/>
            <person name="Baker S."/>
            <person name="Barry K."/>
            <person name="Bills G."/>
            <person name="Bluhm B."/>
            <person name="Cannon C."/>
            <person name="Castanera R."/>
            <person name="Culley D."/>
            <person name="Daum C."/>
            <person name="Ezra D."/>
            <person name="Gonzalez J."/>
            <person name="Henrissat B."/>
            <person name="Kuo A."/>
            <person name="Liang C."/>
            <person name="Lipzen A."/>
            <person name="Lutzoni F."/>
            <person name="Magnuson J."/>
            <person name="Mondo S."/>
            <person name="Nolan M."/>
            <person name="Ohm R."/>
            <person name="Pangilinan J."/>
            <person name="Park H.-J."/>
            <person name="Ramirez L."/>
            <person name="Alfaro M."/>
            <person name="Sun H."/>
            <person name="Tritt A."/>
            <person name="Yoshinaga Y."/>
            <person name="Zwiers L.-H."/>
            <person name="Turgeon B."/>
            <person name="Goodwin S."/>
            <person name="Spatafora J."/>
            <person name="Crous P."/>
            <person name="Grigoriev I."/>
        </authorList>
    </citation>
    <scope>NUCLEOTIDE SEQUENCE</scope>
    <source>
        <strain evidence="2">CBS 262.69</strain>
    </source>
</reference>
<dbReference type="Proteomes" id="UP000799640">
    <property type="component" value="Unassembled WGS sequence"/>
</dbReference>
<evidence type="ECO:0000313" key="2">
    <source>
        <dbReference type="EMBL" id="KAF2399124.1"/>
    </source>
</evidence>
<evidence type="ECO:0000313" key="3">
    <source>
        <dbReference type="Proteomes" id="UP000799640"/>
    </source>
</evidence>
<dbReference type="EMBL" id="ML996698">
    <property type="protein sequence ID" value="KAF2399124.1"/>
    <property type="molecule type" value="Genomic_DNA"/>
</dbReference>
<evidence type="ECO:0000256" key="1">
    <source>
        <dbReference type="SAM" id="MobiDB-lite"/>
    </source>
</evidence>
<dbReference type="AlphaFoldDB" id="A0A6G1HT78"/>
<name>A0A6G1HT78_9PEZI</name>
<proteinExistence type="predicted"/>
<protein>
    <submittedName>
        <fullName evidence="2">Uncharacterized protein</fullName>
    </submittedName>
</protein>
<organism evidence="2 3">
    <name type="scientific">Trichodelitschia bisporula</name>
    <dbReference type="NCBI Taxonomy" id="703511"/>
    <lineage>
        <taxon>Eukaryota</taxon>
        <taxon>Fungi</taxon>
        <taxon>Dikarya</taxon>
        <taxon>Ascomycota</taxon>
        <taxon>Pezizomycotina</taxon>
        <taxon>Dothideomycetes</taxon>
        <taxon>Dothideomycetes incertae sedis</taxon>
        <taxon>Phaeotrichales</taxon>
        <taxon>Phaeotrichaceae</taxon>
        <taxon>Trichodelitschia</taxon>
    </lineage>
</organism>
<dbReference type="OrthoDB" id="5279705at2759"/>
<gene>
    <name evidence="2" type="ORF">EJ06DRAFT_583086</name>
</gene>
<feature type="region of interest" description="Disordered" evidence="1">
    <location>
        <begin position="43"/>
        <end position="80"/>
    </location>
</feature>
<sequence>MLAAWSYPTAYMPPRPSPLSPRSANNCTSPAYVMSKPIFDMGSSSRPENAPFAKRAIKANPLMRSRDDTKTRRRDMFMKKVERGRDDGRWEQRRDQILRSDYIAEQRRWEEERIRSAPVVSHEIYEDEDDLPVANQASNLAGSSVANAPESNMSPEDEAEAIARMEEEELKAYLELAEEKPLNDHFLQVPSSPTRYGSDEEDYNSLFNEFLATQNAQERCHELHTDEMDMS</sequence>